<geneLocation type="mitochondrion" evidence="3"/>
<organism evidence="2 4">
    <name type="scientific">Plasmodiophora brassicae</name>
    <name type="common">Clubroot disease agent</name>
    <dbReference type="NCBI Taxonomy" id="37360"/>
    <lineage>
        <taxon>Eukaryota</taxon>
        <taxon>Sar</taxon>
        <taxon>Rhizaria</taxon>
        <taxon>Endomyxa</taxon>
        <taxon>Phytomyxea</taxon>
        <taxon>Plasmodiophorida</taxon>
        <taxon>Plasmodiophoridae</taxon>
        <taxon>Plasmodiophora</taxon>
    </lineage>
</organism>
<keyword evidence="4" id="KW-1185">Reference proteome</keyword>
<feature type="compositionally biased region" description="Acidic residues" evidence="1">
    <location>
        <begin position="1"/>
        <end position="11"/>
    </location>
</feature>
<gene>
    <name evidence="2" type="ORF">PBRA_009496</name>
    <name evidence="3" type="ORF">PLBR_LOCUS1613</name>
</gene>
<evidence type="ECO:0000256" key="1">
    <source>
        <dbReference type="SAM" id="MobiDB-lite"/>
    </source>
</evidence>
<dbReference type="AlphaFoldDB" id="A0A0G4J8P8"/>
<evidence type="ECO:0000313" key="2">
    <source>
        <dbReference type="EMBL" id="CEP03611.1"/>
    </source>
</evidence>
<protein>
    <submittedName>
        <fullName evidence="2">Uncharacterized protein</fullName>
    </submittedName>
</protein>
<reference evidence="2 4" key="1">
    <citation type="submission" date="2015-02" db="EMBL/GenBank/DDBJ databases">
        <authorList>
            <person name="Chooi Y.-H."/>
        </authorList>
    </citation>
    <scope>NUCLEOTIDE SEQUENCE [LARGE SCALE GENOMIC DNA]</scope>
    <source>
        <strain evidence="2">E3</strain>
    </source>
</reference>
<dbReference type="EMBL" id="CDSF01000152">
    <property type="protein sequence ID" value="CEP03611.1"/>
    <property type="molecule type" value="Genomic_DNA"/>
</dbReference>
<evidence type="ECO:0000313" key="5">
    <source>
        <dbReference type="Proteomes" id="UP000290189"/>
    </source>
</evidence>
<dbReference type="EMBL" id="OVEO01000002">
    <property type="protein sequence ID" value="SPQ94398.1"/>
    <property type="molecule type" value="Genomic_DNA"/>
</dbReference>
<keyword evidence="3" id="KW-0496">Mitochondrion</keyword>
<dbReference type="Proteomes" id="UP000290189">
    <property type="component" value="Unassembled WGS sequence"/>
</dbReference>
<evidence type="ECO:0000313" key="3">
    <source>
        <dbReference type="EMBL" id="SPQ94398.1"/>
    </source>
</evidence>
<name>A0A0G4J8P8_PLABS</name>
<proteinExistence type="predicted"/>
<feature type="region of interest" description="Disordered" evidence="1">
    <location>
        <begin position="1"/>
        <end position="49"/>
    </location>
</feature>
<sequence length="277" mass="30597">MDHDPLEDDSMDAGGTDLTDRLTGPKRPRSTGEPPLTPARYTASFKKKRKMTKAKTDVATLDRIWSTAPASSNDDDYHDAATITPPAPTSAKGLITMLHQRLPGLQHFNLTSNINKGKLPNEYVLLGLKIGQYRTISRAAQEIGAGCRPGPSHHRQIIIYNCTVHDIDDIMSIGYPGQPIPYKITPTSTGPHAIASFATKEEALAVAKAKRIRAGQMQWHIKQSRANNNMIYRTCKSIECRDPACENLRCGYECTTQHATNKRLLTEEQKQSKGATC</sequence>
<accession>A0A0G4J8P8</accession>
<dbReference type="Proteomes" id="UP000039324">
    <property type="component" value="Unassembled WGS sequence"/>
</dbReference>
<reference evidence="3 5" key="2">
    <citation type="submission" date="2018-03" db="EMBL/GenBank/DDBJ databases">
        <authorList>
            <person name="Fogelqvist J."/>
        </authorList>
    </citation>
    <scope>NUCLEOTIDE SEQUENCE [LARGE SCALE GENOMIC DNA]</scope>
</reference>
<evidence type="ECO:0000313" key="4">
    <source>
        <dbReference type="Proteomes" id="UP000039324"/>
    </source>
</evidence>